<evidence type="ECO:0000259" key="7">
    <source>
        <dbReference type="PROSITE" id="PS51099"/>
    </source>
</evidence>
<organism evidence="9">
    <name type="scientific">uncultured Eubacteriales bacterium</name>
    <dbReference type="NCBI Taxonomy" id="172733"/>
    <lineage>
        <taxon>Bacteria</taxon>
        <taxon>Bacillati</taxon>
        <taxon>Bacillota</taxon>
        <taxon>Clostridia</taxon>
        <taxon>Eubacteriales</taxon>
        <taxon>environmental samples</taxon>
    </lineage>
</organism>
<dbReference type="InterPro" id="IPR002178">
    <property type="entry name" value="PTS_EIIA_type-2_dom"/>
</dbReference>
<dbReference type="SUPFAM" id="SSF52794">
    <property type="entry name" value="PTS system IIB component-like"/>
    <property type="match status" value="1"/>
</dbReference>
<reference evidence="9" key="1">
    <citation type="submission" date="2016-04" db="EMBL/GenBank/DDBJ databases">
        <authorList>
            <person name="Evans L.H."/>
            <person name="Alamgir A."/>
            <person name="Owens N."/>
            <person name="Weber N.D."/>
            <person name="Virtaneva K."/>
            <person name="Barbian K."/>
            <person name="Babar A."/>
            <person name="Rosenke K."/>
        </authorList>
    </citation>
    <scope>NUCLEOTIDE SEQUENCE</scope>
    <source>
        <strain evidence="9">86</strain>
    </source>
</reference>
<dbReference type="GO" id="GO:0008982">
    <property type="term" value="F:protein-N(PI)-phosphohistidine-sugar phosphotransferase activity"/>
    <property type="evidence" value="ECO:0007669"/>
    <property type="project" value="InterPro"/>
</dbReference>
<dbReference type="InterPro" id="IPR013011">
    <property type="entry name" value="PTS_EIIB_2"/>
</dbReference>
<keyword evidence="4" id="KW-0010">Activator</keyword>
<dbReference type="GO" id="GO:0009401">
    <property type="term" value="P:phosphoenolpyruvate-dependent sugar phosphotransferase system"/>
    <property type="evidence" value="ECO:0007669"/>
    <property type="project" value="InterPro"/>
</dbReference>
<dbReference type="SUPFAM" id="SSF63520">
    <property type="entry name" value="PTS-regulatory domain, PRD"/>
    <property type="match status" value="1"/>
</dbReference>
<dbReference type="InterPro" id="IPR036634">
    <property type="entry name" value="PRD_sf"/>
</dbReference>
<dbReference type="Pfam" id="PF00359">
    <property type="entry name" value="PTS_EIIA_2"/>
    <property type="match status" value="1"/>
</dbReference>
<protein>
    <submittedName>
        <fullName evidence="9">Putative transcription antiterminator</fullName>
    </submittedName>
</protein>
<keyword evidence="2" id="KW-0677">Repeat</keyword>
<evidence type="ECO:0000256" key="5">
    <source>
        <dbReference type="ARBA" id="ARBA00023163"/>
    </source>
</evidence>
<dbReference type="Gene3D" id="3.40.930.10">
    <property type="entry name" value="Mannitol-specific EII, Chain A"/>
    <property type="match status" value="1"/>
</dbReference>
<sequence length="688" mass="78995">MLILKVLLERTLITTKELESITGLTNRQLMYRIDKINDLFRAKKVPLLSLKHNKGIVLSEETRAAAIQMMKQYSDEKKYYLNKDERLAFIYLALFINLDYLSLNHFTDAMKVSRSSVILDLRDLKQILEENGILIVNNRTRGYFIKGSEVEIRRQLVKFVINISSVNQDSKIFDYFIKEFKLESFEDAKETIASLMEEHNIAFIRSRMIEFIYIFIFLFNRIGANTSGEDARGVLDIPEIPVIRQLKEYSFTQDLLYNAYNLEALDADLCYISALIIGISVGEAKENTQDISLITKMVLEIMNRFQSLSGFDYTSSEKIFEQLYSHFRPAYYRLVFKLPIYNPLCDIVKEEYKEIYKLVSKTMKPFGQLYGLDIPEDEIAYLTMHFGAILLTGKEANQPKKKTALIVCSSGIGSSAILYTELKNLFPELNFLLPIELSKVSTITEAFDIIFTVDNIAEMIDLRIPVIVVSPVMTLKEKYQIKREVYLKMENLFLKQPKVSEVMKIVKKYSEVNAETALHDELASYFSQIENITAPPENALKLSDIVSEDLIRLHVAAENSEDAIRKSARALLENGKITESYIDEMVKVAKEEGPYIVITKHVALPHAKSKYGAKEIAMGIAVLEQPIRFGNKRNDPVKYVFSLSAVDHESHLQAMAELLELLENEAFYHLLDHAGDPKQIMDFIKSFE</sequence>
<keyword evidence="1" id="KW-0808">Transferase</keyword>
<evidence type="ECO:0000259" key="6">
    <source>
        <dbReference type="PROSITE" id="PS51094"/>
    </source>
</evidence>
<feature type="domain" description="PRD" evidence="8">
    <location>
        <begin position="289"/>
        <end position="396"/>
    </location>
</feature>
<feature type="domain" description="PTS EIIA type-2" evidence="6">
    <location>
        <begin position="544"/>
        <end position="687"/>
    </location>
</feature>
<gene>
    <name evidence="9" type="ORF">KL86CLO1_12420</name>
</gene>
<dbReference type="AlphaFoldDB" id="A0A212K955"/>
<dbReference type="InterPro" id="IPR011608">
    <property type="entry name" value="PRD"/>
</dbReference>
<keyword evidence="5" id="KW-0804">Transcription</keyword>
<dbReference type="Gene3D" id="1.10.1790.10">
    <property type="entry name" value="PRD domain"/>
    <property type="match status" value="1"/>
</dbReference>
<evidence type="ECO:0000256" key="2">
    <source>
        <dbReference type="ARBA" id="ARBA00022737"/>
    </source>
</evidence>
<dbReference type="Gene3D" id="3.40.50.2300">
    <property type="match status" value="1"/>
</dbReference>
<dbReference type="SUPFAM" id="SSF55804">
    <property type="entry name" value="Phoshotransferase/anion transport protein"/>
    <property type="match status" value="1"/>
</dbReference>
<dbReference type="PROSITE" id="PS51099">
    <property type="entry name" value="PTS_EIIB_TYPE_2"/>
    <property type="match status" value="1"/>
</dbReference>
<dbReference type="EMBL" id="FLUN01000001">
    <property type="protein sequence ID" value="SBW08233.1"/>
    <property type="molecule type" value="Genomic_DNA"/>
</dbReference>
<dbReference type="InterPro" id="IPR036095">
    <property type="entry name" value="PTS_EIIB-like_sf"/>
</dbReference>
<dbReference type="CDD" id="cd00211">
    <property type="entry name" value="PTS_IIA_fru"/>
    <property type="match status" value="1"/>
</dbReference>
<dbReference type="PANTHER" id="PTHR30185:SF9">
    <property type="entry name" value="MANNITOL-SPECIFIC PHOSPHOTRANSFERASE ENZYME IIA COMPONENT"/>
    <property type="match status" value="1"/>
</dbReference>
<evidence type="ECO:0000256" key="3">
    <source>
        <dbReference type="ARBA" id="ARBA00023015"/>
    </source>
</evidence>
<evidence type="ECO:0000256" key="1">
    <source>
        <dbReference type="ARBA" id="ARBA00022679"/>
    </source>
</evidence>
<dbReference type="PROSITE" id="PS51372">
    <property type="entry name" value="PRD_2"/>
    <property type="match status" value="1"/>
</dbReference>
<dbReference type="InterPro" id="IPR007737">
    <property type="entry name" value="Mga_HTH"/>
</dbReference>
<dbReference type="GO" id="GO:0006355">
    <property type="term" value="P:regulation of DNA-templated transcription"/>
    <property type="evidence" value="ECO:0007669"/>
    <property type="project" value="InterPro"/>
</dbReference>
<dbReference type="InterPro" id="IPR050661">
    <property type="entry name" value="BglG_antiterminators"/>
</dbReference>
<dbReference type="InterPro" id="IPR036388">
    <property type="entry name" value="WH-like_DNA-bd_sf"/>
</dbReference>
<dbReference type="InterPro" id="IPR016152">
    <property type="entry name" value="PTrfase/Anion_transptr"/>
</dbReference>
<evidence type="ECO:0000313" key="9">
    <source>
        <dbReference type="EMBL" id="SBW08233.1"/>
    </source>
</evidence>
<name>A0A212K955_9FIRM</name>
<dbReference type="Pfam" id="PF05043">
    <property type="entry name" value="Mga"/>
    <property type="match status" value="1"/>
</dbReference>
<accession>A0A212K955</accession>
<proteinExistence type="predicted"/>
<evidence type="ECO:0000259" key="8">
    <source>
        <dbReference type="PROSITE" id="PS51372"/>
    </source>
</evidence>
<keyword evidence="3" id="KW-0805">Transcription regulation</keyword>
<dbReference type="Pfam" id="PF00874">
    <property type="entry name" value="PRD"/>
    <property type="match status" value="1"/>
</dbReference>
<feature type="domain" description="PTS EIIB type-2" evidence="7">
    <location>
        <begin position="402"/>
        <end position="493"/>
    </location>
</feature>
<dbReference type="CDD" id="cd05568">
    <property type="entry name" value="PTS_IIB_bgl_like"/>
    <property type="match status" value="1"/>
</dbReference>
<dbReference type="PANTHER" id="PTHR30185">
    <property type="entry name" value="CRYPTIC BETA-GLUCOSIDE BGL OPERON ANTITERMINATOR"/>
    <property type="match status" value="1"/>
</dbReference>
<dbReference type="PROSITE" id="PS51094">
    <property type="entry name" value="PTS_EIIA_TYPE_2"/>
    <property type="match status" value="1"/>
</dbReference>
<dbReference type="Gene3D" id="1.10.10.10">
    <property type="entry name" value="Winged helix-like DNA-binding domain superfamily/Winged helix DNA-binding domain"/>
    <property type="match status" value="1"/>
</dbReference>
<evidence type="ECO:0000256" key="4">
    <source>
        <dbReference type="ARBA" id="ARBA00023159"/>
    </source>
</evidence>